<protein>
    <recommendedName>
        <fullName evidence="1">PD-(D/E)XK nuclease domain-containing protein</fullName>
    </recommendedName>
</protein>
<reference evidence="2 3" key="1">
    <citation type="submission" date="2018-08" db="EMBL/GenBank/DDBJ databases">
        <title>Meiothermus luteus KCTC 52599 genome sequencing project.</title>
        <authorList>
            <person name="Da Costa M.S."/>
            <person name="Albuquerque L."/>
            <person name="Raposo P."/>
            <person name="Froufe H.J.C."/>
            <person name="Barroso C.S."/>
            <person name="Egas C."/>
        </authorList>
    </citation>
    <scope>NUCLEOTIDE SEQUENCE [LARGE SCALE GENOMIC DNA]</scope>
    <source>
        <strain evidence="2 3">KCTC 52599</strain>
    </source>
</reference>
<evidence type="ECO:0000313" key="2">
    <source>
        <dbReference type="EMBL" id="RIH89042.1"/>
    </source>
</evidence>
<dbReference type="RefSeq" id="WP_119359137.1">
    <property type="nucleotide sequence ID" value="NZ_QWKZ01000008.1"/>
</dbReference>
<dbReference type="InterPro" id="IPR046821">
    <property type="entry name" value="PDDEXK_11"/>
</dbReference>
<sequence>MAARTRSGKIFESMLETALRENGYDFLVQGRVKGSLAGRSHKVDFAIRAPSQVFVSLKWQGTSGTTEEKVPFEVVRLLDLLRKAEQVVSRGSEEVTLRAERAYVVLADDGWNRHLKEWYERGGLKEFIPHEGVEILDFYAFMNRVNSKQL</sequence>
<dbReference type="AlphaFoldDB" id="A0A399F2H4"/>
<dbReference type="Proteomes" id="UP000265800">
    <property type="component" value="Unassembled WGS sequence"/>
</dbReference>
<comment type="caution">
    <text evidence="2">The sequence shown here is derived from an EMBL/GenBank/DDBJ whole genome shotgun (WGS) entry which is preliminary data.</text>
</comment>
<gene>
    <name evidence="2" type="ORF">Mlute_00451</name>
</gene>
<accession>A0A399F2H4</accession>
<dbReference type="EMBL" id="QWKZ01000008">
    <property type="protein sequence ID" value="RIH89042.1"/>
    <property type="molecule type" value="Genomic_DNA"/>
</dbReference>
<name>A0A399F2H4_9DEIN</name>
<dbReference type="Pfam" id="PF20472">
    <property type="entry name" value="PDDEXK_11"/>
    <property type="match status" value="1"/>
</dbReference>
<organism evidence="2 3">
    <name type="scientific">Meiothermus luteus</name>
    <dbReference type="NCBI Taxonomy" id="2026184"/>
    <lineage>
        <taxon>Bacteria</taxon>
        <taxon>Thermotogati</taxon>
        <taxon>Deinococcota</taxon>
        <taxon>Deinococci</taxon>
        <taxon>Thermales</taxon>
        <taxon>Thermaceae</taxon>
        <taxon>Meiothermus</taxon>
    </lineage>
</organism>
<evidence type="ECO:0000259" key="1">
    <source>
        <dbReference type="Pfam" id="PF20472"/>
    </source>
</evidence>
<dbReference type="OrthoDB" id="5514786at2"/>
<evidence type="ECO:0000313" key="3">
    <source>
        <dbReference type="Proteomes" id="UP000265800"/>
    </source>
</evidence>
<proteinExistence type="predicted"/>
<keyword evidence="3" id="KW-1185">Reference proteome</keyword>
<feature type="domain" description="PD-(D/E)XK nuclease" evidence="1">
    <location>
        <begin position="6"/>
        <end position="91"/>
    </location>
</feature>